<keyword evidence="11" id="KW-1185">Reference proteome</keyword>
<evidence type="ECO:0000256" key="1">
    <source>
        <dbReference type="ARBA" id="ARBA00004167"/>
    </source>
</evidence>
<keyword evidence="2" id="KW-0813">Transport</keyword>
<evidence type="ECO:0000256" key="3">
    <source>
        <dbReference type="ARBA" id="ARBA00022692"/>
    </source>
</evidence>
<dbReference type="InterPro" id="IPR003369">
    <property type="entry name" value="TatA/B/E"/>
</dbReference>
<proteinExistence type="predicted"/>
<evidence type="ECO:0000256" key="7">
    <source>
        <dbReference type="ARBA" id="ARBA00023136"/>
    </source>
</evidence>
<evidence type="ECO:0000256" key="2">
    <source>
        <dbReference type="ARBA" id="ARBA00022448"/>
    </source>
</evidence>
<keyword evidence="5 9" id="KW-1133">Transmembrane helix</keyword>
<accession>A0A5C6E181</accession>
<name>A0A5C6E181_9BACT</name>
<keyword evidence="4" id="KW-0653">Protein transport</keyword>
<feature type="region of interest" description="Disordered" evidence="8">
    <location>
        <begin position="67"/>
        <end position="103"/>
    </location>
</feature>
<keyword evidence="3 9" id="KW-0812">Transmembrane</keyword>
<dbReference type="EMBL" id="SJPV01000001">
    <property type="protein sequence ID" value="TWU42475.1"/>
    <property type="molecule type" value="Genomic_DNA"/>
</dbReference>
<feature type="transmembrane region" description="Helical" evidence="9">
    <location>
        <begin position="21"/>
        <end position="38"/>
    </location>
</feature>
<evidence type="ECO:0000256" key="9">
    <source>
        <dbReference type="SAM" id="Phobius"/>
    </source>
</evidence>
<keyword evidence="7 9" id="KW-0472">Membrane</keyword>
<dbReference type="AlphaFoldDB" id="A0A5C6E181"/>
<evidence type="ECO:0000313" key="10">
    <source>
        <dbReference type="EMBL" id="TWU42475.1"/>
    </source>
</evidence>
<evidence type="ECO:0000313" key="11">
    <source>
        <dbReference type="Proteomes" id="UP000319143"/>
    </source>
</evidence>
<dbReference type="Pfam" id="PF02416">
    <property type="entry name" value="TatA_B_E"/>
    <property type="match status" value="1"/>
</dbReference>
<dbReference type="Proteomes" id="UP000319143">
    <property type="component" value="Unassembled WGS sequence"/>
</dbReference>
<evidence type="ECO:0000256" key="6">
    <source>
        <dbReference type="ARBA" id="ARBA00023010"/>
    </source>
</evidence>
<evidence type="ECO:0000256" key="5">
    <source>
        <dbReference type="ARBA" id="ARBA00022989"/>
    </source>
</evidence>
<evidence type="ECO:0000256" key="4">
    <source>
        <dbReference type="ARBA" id="ARBA00022927"/>
    </source>
</evidence>
<dbReference type="GO" id="GO:0016020">
    <property type="term" value="C:membrane"/>
    <property type="evidence" value="ECO:0007669"/>
    <property type="project" value="UniProtKB-SubCell"/>
</dbReference>
<organism evidence="10 11">
    <name type="scientific">Novipirellula artificiosorum</name>
    <dbReference type="NCBI Taxonomy" id="2528016"/>
    <lineage>
        <taxon>Bacteria</taxon>
        <taxon>Pseudomonadati</taxon>
        <taxon>Planctomycetota</taxon>
        <taxon>Planctomycetia</taxon>
        <taxon>Pirellulales</taxon>
        <taxon>Pirellulaceae</taxon>
        <taxon>Novipirellula</taxon>
    </lineage>
</organism>
<protein>
    <submittedName>
        <fullName evidence="10">Sec-independent translocase</fullName>
    </submittedName>
</protein>
<evidence type="ECO:0000256" key="8">
    <source>
        <dbReference type="SAM" id="MobiDB-lite"/>
    </source>
</evidence>
<reference evidence="10 11" key="1">
    <citation type="submission" date="2019-02" db="EMBL/GenBank/DDBJ databases">
        <title>Deep-cultivation of Planctomycetes and their phenomic and genomic characterization uncovers novel biology.</title>
        <authorList>
            <person name="Wiegand S."/>
            <person name="Jogler M."/>
            <person name="Boedeker C."/>
            <person name="Pinto D."/>
            <person name="Vollmers J."/>
            <person name="Rivas-Marin E."/>
            <person name="Kohn T."/>
            <person name="Peeters S.H."/>
            <person name="Heuer A."/>
            <person name="Rast P."/>
            <person name="Oberbeckmann S."/>
            <person name="Bunk B."/>
            <person name="Jeske O."/>
            <person name="Meyerdierks A."/>
            <person name="Storesund J.E."/>
            <person name="Kallscheuer N."/>
            <person name="Luecker S."/>
            <person name="Lage O.M."/>
            <person name="Pohl T."/>
            <person name="Merkel B.J."/>
            <person name="Hornburger P."/>
            <person name="Mueller R.-W."/>
            <person name="Bruemmer F."/>
            <person name="Labrenz M."/>
            <person name="Spormann A.M."/>
            <person name="Op Den Camp H."/>
            <person name="Overmann J."/>
            <person name="Amann R."/>
            <person name="Jetten M.S.M."/>
            <person name="Mascher T."/>
            <person name="Medema M.H."/>
            <person name="Devos D.P."/>
            <person name="Kaster A.-K."/>
            <person name="Ovreas L."/>
            <person name="Rohde M."/>
            <person name="Galperin M.Y."/>
            <person name="Jogler C."/>
        </authorList>
    </citation>
    <scope>NUCLEOTIDE SEQUENCE [LARGE SCALE GENOMIC DNA]</scope>
    <source>
        <strain evidence="10 11">Poly41</strain>
    </source>
</reference>
<dbReference type="Gene3D" id="1.20.5.3310">
    <property type="match status" value="1"/>
</dbReference>
<keyword evidence="6" id="KW-0811">Translocation</keyword>
<dbReference type="GO" id="GO:0015031">
    <property type="term" value="P:protein transport"/>
    <property type="evidence" value="ECO:0007669"/>
    <property type="project" value="UniProtKB-KW"/>
</dbReference>
<comment type="caution">
    <text evidence="10">The sequence shown here is derived from an EMBL/GenBank/DDBJ whole genome shotgun (WGS) entry which is preliminary data.</text>
</comment>
<gene>
    <name evidence="10" type="ORF">Poly41_07720</name>
</gene>
<comment type="subcellular location">
    <subcellularLocation>
        <location evidence="1">Membrane</location>
        <topology evidence="1">Single-pass membrane protein</topology>
    </subcellularLocation>
</comment>
<dbReference type="PANTHER" id="PTHR33162">
    <property type="entry name" value="SEC-INDEPENDENT PROTEIN TRANSLOCASE PROTEIN TATA, CHLOROPLASTIC"/>
    <property type="match status" value="1"/>
</dbReference>
<dbReference type="PANTHER" id="PTHR33162:SF1">
    <property type="entry name" value="SEC-INDEPENDENT PROTEIN TRANSLOCASE PROTEIN TATA, CHLOROPLASTIC"/>
    <property type="match status" value="1"/>
</dbReference>
<sequence>MKTPVIRRTGKNRNMFGLSPFELMVIGVIAVVLFGGNLPEVARKFGGSYRELRRTLNDVQQQFRNAEHEANKAMSMDNSKKEASESELDEPDEPSAPKFKPPA</sequence>